<proteinExistence type="predicted"/>
<feature type="transmembrane region" description="Helical" evidence="1">
    <location>
        <begin position="44"/>
        <end position="71"/>
    </location>
</feature>
<feature type="transmembrane region" description="Helical" evidence="1">
    <location>
        <begin position="12"/>
        <end position="32"/>
    </location>
</feature>
<evidence type="ECO:0000256" key="1">
    <source>
        <dbReference type="SAM" id="Phobius"/>
    </source>
</evidence>
<dbReference type="EMBL" id="JAMYWD010000012">
    <property type="protein sequence ID" value="KAJ4950821.1"/>
    <property type="molecule type" value="Genomic_DNA"/>
</dbReference>
<dbReference type="Proteomes" id="UP001141806">
    <property type="component" value="Unassembled WGS sequence"/>
</dbReference>
<accession>A0A9Q0JT74</accession>
<dbReference type="SUPFAM" id="SSF47616">
    <property type="entry name" value="GST C-terminal domain-like"/>
    <property type="match status" value="1"/>
</dbReference>
<evidence type="ECO:0000313" key="4">
    <source>
        <dbReference type="Proteomes" id="UP001141806"/>
    </source>
</evidence>
<dbReference type="AlphaFoldDB" id="A0A9Q0JT74"/>
<dbReference type="InterPro" id="IPR036249">
    <property type="entry name" value="Thioredoxin-like_sf"/>
</dbReference>
<keyword evidence="1" id="KW-0472">Membrane</keyword>
<dbReference type="PROSITE" id="PS50404">
    <property type="entry name" value="GST_NTER"/>
    <property type="match status" value="1"/>
</dbReference>
<dbReference type="PANTHER" id="PTHR44750:SF1">
    <property type="entry name" value="GLUTATHIONE S-TRANSFERASE T1-RELATED"/>
    <property type="match status" value="1"/>
</dbReference>
<name>A0A9Q0JT74_9MAGN</name>
<dbReference type="InterPro" id="IPR043377">
    <property type="entry name" value="GSTT1/2/3"/>
</dbReference>
<gene>
    <name evidence="3" type="ORF">NE237_027653</name>
</gene>
<dbReference type="InterPro" id="IPR036282">
    <property type="entry name" value="Glutathione-S-Trfase_C_sf"/>
</dbReference>
<dbReference type="InterPro" id="IPR004045">
    <property type="entry name" value="Glutathione_S-Trfase_N"/>
</dbReference>
<sequence>MKLKVYGDRISQPTRVLSSSASILLLLSSFLFPPSPSSNLRIHILVFLYSAVLIFRFFRFLCYLVICLLLLCSYVDSQVVLIWIGENRVNGINFEEIHIDLPKRQQRPPEFREINPMKQVPTIVDGRFKFFESHAILCYLASAFPGVADHWYPADLFTRARINSVLDWHHLNLRRGAFTLILNTVLASTFVWLGGNGKFLPGSSLPSIADLSLVCEIVQLEILEEKDVNRLLGHHKKILQWIEDTRNAMKPHFDEVHKTLFKFKSGLHKQSSGQNYKTESSIKAIYVTVQDMSKFIYEVCRDIFSTHSVGGDTSLDGPSLSLLFFFSSHFNLSITCLIRL</sequence>
<evidence type="ECO:0000313" key="3">
    <source>
        <dbReference type="EMBL" id="KAJ4950821.1"/>
    </source>
</evidence>
<organism evidence="3 4">
    <name type="scientific">Protea cynaroides</name>
    <dbReference type="NCBI Taxonomy" id="273540"/>
    <lineage>
        <taxon>Eukaryota</taxon>
        <taxon>Viridiplantae</taxon>
        <taxon>Streptophyta</taxon>
        <taxon>Embryophyta</taxon>
        <taxon>Tracheophyta</taxon>
        <taxon>Spermatophyta</taxon>
        <taxon>Magnoliopsida</taxon>
        <taxon>Proteales</taxon>
        <taxon>Proteaceae</taxon>
        <taxon>Protea</taxon>
    </lineage>
</organism>
<dbReference type="OrthoDB" id="422574at2759"/>
<dbReference type="Gene3D" id="3.40.30.10">
    <property type="entry name" value="Glutaredoxin"/>
    <property type="match status" value="1"/>
</dbReference>
<dbReference type="PANTHER" id="PTHR44750">
    <property type="entry name" value="GLUTATHIONE S-TRANSFERASE T1-RELATED"/>
    <property type="match status" value="1"/>
</dbReference>
<dbReference type="SUPFAM" id="SSF52833">
    <property type="entry name" value="Thioredoxin-like"/>
    <property type="match status" value="1"/>
</dbReference>
<feature type="transmembrane region" description="Helical" evidence="1">
    <location>
        <begin position="177"/>
        <end position="195"/>
    </location>
</feature>
<keyword evidence="4" id="KW-1185">Reference proteome</keyword>
<protein>
    <recommendedName>
        <fullName evidence="2">GST N-terminal domain-containing protein</fullName>
    </recommendedName>
</protein>
<dbReference type="Gene3D" id="1.20.1050.10">
    <property type="match status" value="2"/>
</dbReference>
<dbReference type="Pfam" id="PF02798">
    <property type="entry name" value="GST_N"/>
    <property type="match status" value="1"/>
</dbReference>
<reference evidence="3" key="1">
    <citation type="journal article" date="2023" name="Plant J.">
        <title>The genome of the king protea, Protea cynaroides.</title>
        <authorList>
            <person name="Chang J."/>
            <person name="Duong T.A."/>
            <person name="Schoeman C."/>
            <person name="Ma X."/>
            <person name="Roodt D."/>
            <person name="Barker N."/>
            <person name="Li Z."/>
            <person name="Van de Peer Y."/>
            <person name="Mizrachi E."/>
        </authorList>
    </citation>
    <scope>NUCLEOTIDE SEQUENCE</scope>
    <source>
        <tissue evidence="3">Young leaves</tissue>
    </source>
</reference>
<evidence type="ECO:0000259" key="2">
    <source>
        <dbReference type="PROSITE" id="PS50404"/>
    </source>
</evidence>
<comment type="caution">
    <text evidence="3">The sequence shown here is derived from an EMBL/GenBank/DDBJ whole genome shotgun (WGS) entry which is preliminary data.</text>
</comment>
<keyword evidence="1" id="KW-1133">Transmembrane helix</keyword>
<keyword evidence="1" id="KW-0812">Transmembrane</keyword>
<feature type="domain" description="GST N-terminal" evidence="2">
    <location>
        <begin position="90"/>
        <end position="148"/>
    </location>
</feature>